<feature type="transmembrane region" description="Helical" evidence="7">
    <location>
        <begin position="83"/>
        <end position="102"/>
    </location>
</feature>
<reference evidence="10" key="1">
    <citation type="journal article" date="2019" name="Int. J. Syst. Evol. Microbiol.">
        <title>The Global Catalogue of Microorganisms (GCM) 10K type strain sequencing project: providing services to taxonomists for standard genome sequencing and annotation.</title>
        <authorList>
            <consortium name="The Broad Institute Genomics Platform"/>
            <consortium name="The Broad Institute Genome Sequencing Center for Infectious Disease"/>
            <person name="Wu L."/>
            <person name="Ma J."/>
        </authorList>
    </citation>
    <scope>NUCLEOTIDE SEQUENCE [LARGE SCALE GENOMIC DNA]</scope>
    <source>
        <strain evidence="10">JCM 14549</strain>
    </source>
</reference>
<accession>A0ABP5GL29</accession>
<evidence type="ECO:0000256" key="6">
    <source>
        <dbReference type="ARBA" id="ARBA00023136"/>
    </source>
</evidence>
<evidence type="ECO:0000313" key="10">
    <source>
        <dbReference type="Proteomes" id="UP001403094"/>
    </source>
</evidence>
<dbReference type="PANTHER" id="PTHR42709:SF6">
    <property type="entry name" value="UNDECAPRENYL PHOSPHATE TRANSPORTER A"/>
    <property type="match status" value="1"/>
</dbReference>
<proteinExistence type="inferred from homology"/>
<feature type="transmembrane region" description="Helical" evidence="7">
    <location>
        <begin position="166"/>
        <end position="187"/>
    </location>
</feature>
<feature type="transmembrane region" description="Helical" evidence="7">
    <location>
        <begin position="199"/>
        <end position="219"/>
    </location>
</feature>
<evidence type="ECO:0000256" key="5">
    <source>
        <dbReference type="ARBA" id="ARBA00022989"/>
    </source>
</evidence>
<evidence type="ECO:0000259" key="8">
    <source>
        <dbReference type="Pfam" id="PF09335"/>
    </source>
</evidence>
<dbReference type="PANTHER" id="PTHR42709">
    <property type="entry name" value="ALKALINE PHOSPHATASE LIKE PROTEIN"/>
    <property type="match status" value="1"/>
</dbReference>
<keyword evidence="5 7" id="KW-1133">Transmembrane helix</keyword>
<dbReference type="Pfam" id="PF09335">
    <property type="entry name" value="VTT_dom"/>
    <property type="match status" value="1"/>
</dbReference>
<evidence type="ECO:0000256" key="1">
    <source>
        <dbReference type="ARBA" id="ARBA00004651"/>
    </source>
</evidence>
<dbReference type="InterPro" id="IPR051311">
    <property type="entry name" value="DedA_domain"/>
</dbReference>
<feature type="transmembrane region" description="Helical" evidence="7">
    <location>
        <begin position="54"/>
        <end position="77"/>
    </location>
</feature>
<comment type="caution">
    <text evidence="9">The sequence shown here is derived from an EMBL/GenBank/DDBJ whole genome shotgun (WGS) entry which is preliminary data.</text>
</comment>
<keyword evidence="6 7" id="KW-0472">Membrane</keyword>
<evidence type="ECO:0000256" key="7">
    <source>
        <dbReference type="SAM" id="Phobius"/>
    </source>
</evidence>
<keyword evidence="10" id="KW-1185">Reference proteome</keyword>
<comment type="similarity">
    <text evidence="2">Belongs to the DedA family.</text>
</comment>
<evidence type="ECO:0000256" key="2">
    <source>
        <dbReference type="ARBA" id="ARBA00010792"/>
    </source>
</evidence>
<organism evidence="9 10">
    <name type="scientific">Streptomyces cheonanensis</name>
    <dbReference type="NCBI Taxonomy" id="312720"/>
    <lineage>
        <taxon>Bacteria</taxon>
        <taxon>Bacillati</taxon>
        <taxon>Actinomycetota</taxon>
        <taxon>Actinomycetes</taxon>
        <taxon>Kitasatosporales</taxon>
        <taxon>Streptomycetaceae</taxon>
        <taxon>Streptomyces</taxon>
    </lineage>
</organism>
<gene>
    <name evidence="9" type="ORF">GCM10009757_13870</name>
</gene>
<dbReference type="Proteomes" id="UP001403094">
    <property type="component" value="Unassembled WGS sequence"/>
</dbReference>
<evidence type="ECO:0000256" key="3">
    <source>
        <dbReference type="ARBA" id="ARBA00022475"/>
    </source>
</evidence>
<evidence type="ECO:0000313" key="9">
    <source>
        <dbReference type="EMBL" id="GAA2046332.1"/>
    </source>
</evidence>
<feature type="domain" description="VTT" evidence="8">
    <location>
        <begin position="57"/>
        <end position="185"/>
    </location>
</feature>
<comment type="subcellular location">
    <subcellularLocation>
        <location evidence="1">Cell membrane</location>
        <topology evidence="1">Multi-pass membrane protein</topology>
    </subcellularLocation>
</comment>
<keyword evidence="3" id="KW-1003">Cell membrane</keyword>
<dbReference type="InterPro" id="IPR032816">
    <property type="entry name" value="VTT_dom"/>
</dbReference>
<dbReference type="EMBL" id="BAAANQ010000002">
    <property type="protein sequence ID" value="GAA2046332.1"/>
    <property type="molecule type" value="Genomic_DNA"/>
</dbReference>
<evidence type="ECO:0000256" key="4">
    <source>
        <dbReference type="ARBA" id="ARBA00022692"/>
    </source>
</evidence>
<feature type="transmembrane region" description="Helical" evidence="7">
    <location>
        <begin position="29"/>
        <end position="47"/>
    </location>
</feature>
<name>A0ABP5GL29_9ACTN</name>
<keyword evidence="4 7" id="KW-0812">Transmembrane</keyword>
<sequence length="222" mass="23402">MWGSVRQGAGRPDGTDDVTERQFVSHSGGFIPIVAVYLLVALIVFAGRSGLHTMVIPAEAAALFAGAAGGGALAPAVDVPIPAMIAVVLLSGLAASAAGYTAGHRLGPPALGWRVLIVRRERLLQAHRYLAHSVRSALFLGPFTGFRRQVMPALAGITALPYRRFLAWTGLGTATWTLLFVGLGTLASRHAQGITRITAGVFLLAVLSLVAADFTVWRLRTR</sequence>
<protein>
    <recommendedName>
        <fullName evidence="8">VTT domain-containing protein</fullName>
    </recommendedName>
</protein>